<gene>
    <name evidence="8" type="ORF">FVE85_8641</name>
</gene>
<feature type="region of interest" description="Disordered" evidence="6">
    <location>
        <begin position="617"/>
        <end position="649"/>
    </location>
</feature>
<dbReference type="GO" id="GO:0008270">
    <property type="term" value="F:zinc ion binding"/>
    <property type="evidence" value="ECO:0007669"/>
    <property type="project" value="UniProtKB-KW"/>
</dbReference>
<evidence type="ECO:0000256" key="2">
    <source>
        <dbReference type="ARBA" id="ARBA00022737"/>
    </source>
</evidence>
<proteinExistence type="predicted"/>
<dbReference type="OrthoDB" id="6077919at2759"/>
<dbReference type="SMART" id="SM00355">
    <property type="entry name" value="ZnF_C2H2"/>
    <property type="match status" value="2"/>
</dbReference>
<evidence type="ECO:0000256" key="6">
    <source>
        <dbReference type="SAM" id="MobiDB-lite"/>
    </source>
</evidence>
<dbReference type="PROSITE" id="PS00028">
    <property type="entry name" value="ZINC_FINGER_C2H2_1"/>
    <property type="match status" value="2"/>
</dbReference>
<feature type="compositionally biased region" description="Polar residues" evidence="6">
    <location>
        <begin position="702"/>
        <end position="718"/>
    </location>
</feature>
<feature type="compositionally biased region" description="Polar residues" evidence="6">
    <location>
        <begin position="435"/>
        <end position="449"/>
    </location>
</feature>
<feature type="domain" description="C2H2-type" evidence="7">
    <location>
        <begin position="678"/>
        <end position="706"/>
    </location>
</feature>
<protein>
    <submittedName>
        <fullName evidence="8">Putative transcription factor Ken</fullName>
    </submittedName>
</protein>
<feature type="region of interest" description="Disordered" evidence="6">
    <location>
        <begin position="404"/>
        <end position="449"/>
    </location>
</feature>
<feature type="compositionally biased region" description="Low complexity" evidence="6">
    <location>
        <begin position="1"/>
        <end position="13"/>
    </location>
</feature>
<feature type="region of interest" description="Disordered" evidence="6">
    <location>
        <begin position="1"/>
        <end position="50"/>
    </location>
</feature>
<dbReference type="InterPro" id="IPR036236">
    <property type="entry name" value="Znf_C2H2_sf"/>
</dbReference>
<dbReference type="SUPFAM" id="SSF57667">
    <property type="entry name" value="beta-beta-alpha zinc fingers"/>
    <property type="match status" value="1"/>
</dbReference>
<organism evidence="8 9">
    <name type="scientific">Porphyridium purpureum</name>
    <name type="common">Red alga</name>
    <name type="synonym">Porphyridium cruentum</name>
    <dbReference type="NCBI Taxonomy" id="35688"/>
    <lineage>
        <taxon>Eukaryota</taxon>
        <taxon>Rhodophyta</taxon>
        <taxon>Bangiophyceae</taxon>
        <taxon>Porphyridiales</taxon>
        <taxon>Porphyridiaceae</taxon>
        <taxon>Porphyridium</taxon>
    </lineage>
</organism>
<dbReference type="GO" id="GO:0005634">
    <property type="term" value="C:nucleus"/>
    <property type="evidence" value="ECO:0007669"/>
    <property type="project" value="TreeGrafter"/>
</dbReference>
<keyword evidence="1" id="KW-0479">Metal-binding</keyword>
<dbReference type="PANTHER" id="PTHR24408">
    <property type="entry name" value="ZINC FINGER PROTEIN"/>
    <property type="match status" value="1"/>
</dbReference>
<accession>A0A5J4YPE1</accession>
<dbReference type="Pfam" id="PF00096">
    <property type="entry name" value="zf-C2H2"/>
    <property type="match status" value="1"/>
</dbReference>
<dbReference type="Gene3D" id="3.30.160.60">
    <property type="entry name" value="Classic Zinc Finger"/>
    <property type="match status" value="2"/>
</dbReference>
<comment type="caution">
    <text evidence="8">The sequence shown here is derived from an EMBL/GenBank/DDBJ whole genome shotgun (WGS) entry which is preliminary data.</text>
</comment>
<keyword evidence="2" id="KW-0677">Repeat</keyword>
<reference evidence="9" key="1">
    <citation type="journal article" date="2019" name="Nat. Commun.">
        <title>Expansion of phycobilisome linker gene families in mesophilic red algae.</title>
        <authorList>
            <person name="Lee J."/>
            <person name="Kim D."/>
            <person name="Bhattacharya D."/>
            <person name="Yoon H.S."/>
        </authorList>
    </citation>
    <scope>NUCLEOTIDE SEQUENCE [LARGE SCALE GENOMIC DNA]</scope>
    <source>
        <strain evidence="9">CCMP 1328</strain>
    </source>
</reference>
<keyword evidence="9" id="KW-1185">Reference proteome</keyword>
<feature type="compositionally biased region" description="Polar residues" evidence="6">
    <location>
        <begin position="404"/>
        <end position="413"/>
    </location>
</feature>
<dbReference type="Proteomes" id="UP000324585">
    <property type="component" value="Unassembled WGS sequence"/>
</dbReference>
<dbReference type="EMBL" id="VRMN01000007">
    <property type="protein sequence ID" value="KAA8493196.1"/>
    <property type="molecule type" value="Genomic_DNA"/>
</dbReference>
<dbReference type="GO" id="GO:0043565">
    <property type="term" value="F:sequence-specific DNA binding"/>
    <property type="evidence" value="ECO:0007669"/>
    <property type="project" value="TreeGrafter"/>
</dbReference>
<sequence>MDSSASSAASSASVPHRLRQHAQRREEGQQQQQHRQHRQEDPTARKRQPTMEVRANGFKALEPVQRYFAHDDVREWLLTPCSMNLDGRMCPGAMDCSFRMETAYSVVPEQSVVLGQPLAAPFKRVQSLFIPARCSHSRFIMGTVFGNDSPHLLMSVAEGVLEPELVPEIQHSFCRRFCVDLACPDGLEFIEVAWLRSGEVLLFVFHVKQGGIMTASGFVFGDSAKGFLSSNLRRICNIRDLRKGCASCTEQRRLCSCEHDSNGHGSGSLSRVNSGKSASSVGSGFTEQIVAPVTSWYNWTRQFHAVRQGNMLIQNQAFNMFSGHFNAPSYVIVETFPFDEHADAKLDLLKRQYVMSVLERANMRATWADVGRIMDDVACRPEANKVCRLEFDVNALAELSLNDRNSQSASGSGTAAKRSRGATAASPGVGDEQEVAQSQSSTEGNESASTFVERDIVVEHHVPHRKYHASRQRLKMEPILDEPLTGESDTYGLAESDPMLGLHTSGEFDSWLAELSSGVDGELGTDAILPPVELGKEHGADLLRLIAPGLDSGSAFQPSHEQISGDDTPSGAVCDQDFAAMMRDAGAESLAMLLECESCTPFRLCGVHNLTSASNVQVPVSSDPRSSAAAGMRSSGNGSVPPKDSSKTHECSYCGTMFSTSSNRRKHIRIVHLGEKKFNCDSCAMQFAQKSDLARHVRSQHSEQAGNASTSTPRSEANASRAPLVTAGHP</sequence>
<dbReference type="PANTHER" id="PTHR24408:SF58">
    <property type="entry name" value="TRANSCRIPTION FACTOR (TFIIIA), PUTATIVE (AFU_ORTHOLOGUE AFUA_1G05150)-RELATED"/>
    <property type="match status" value="1"/>
</dbReference>
<feature type="region of interest" description="Disordered" evidence="6">
    <location>
        <begin position="694"/>
        <end position="730"/>
    </location>
</feature>
<dbReference type="InterPro" id="IPR013087">
    <property type="entry name" value="Znf_C2H2_type"/>
</dbReference>
<name>A0A5J4YPE1_PORPP</name>
<evidence type="ECO:0000256" key="5">
    <source>
        <dbReference type="PROSITE-ProRule" id="PRU00042"/>
    </source>
</evidence>
<evidence type="ECO:0000256" key="1">
    <source>
        <dbReference type="ARBA" id="ARBA00022723"/>
    </source>
</evidence>
<keyword evidence="3 5" id="KW-0863">Zinc-finger</keyword>
<evidence type="ECO:0000313" key="8">
    <source>
        <dbReference type="EMBL" id="KAA8493196.1"/>
    </source>
</evidence>
<feature type="compositionally biased region" description="Low complexity" evidence="6">
    <location>
        <begin position="626"/>
        <end position="639"/>
    </location>
</feature>
<dbReference type="PROSITE" id="PS50157">
    <property type="entry name" value="ZINC_FINGER_C2H2_2"/>
    <property type="match status" value="2"/>
</dbReference>
<evidence type="ECO:0000256" key="4">
    <source>
        <dbReference type="ARBA" id="ARBA00022833"/>
    </source>
</evidence>
<dbReference type="GO" id="GO:0000981">
    <property type="term" value="F:DNA-binding transcription factor activity, RNA polymerase II-specific"/>
    <property type="evidence" value="ECO:0007669"/>
    <property type="project" value="TreeGrafter"/>
</dbReference>
<feature type="domain" description="C2H2-type" evidence="7">
    <location>
        <begin position="649"/>
        <end position="677"/>
    </location>
</feature>
<keyword evidence="4" id="KW-0862">Zinc</keyword>
<evidence type="ECO:0000313" key="9">
    <source>
        <dbReference type="Proteomes" id="UP000324585"/>
    </source>
</evidence>
<dbReference type="AlphaFoldDB" id="A0A5J4YPE1"/>
<evidence type="ECO:0000256" key="3">
    <source>
        <dbReference type="ARBA" id="ARBA00022771"/>
    </source>
</evidence>
<evidence type="ECO:0000259" key="7">
    <source>
        <dbReference type="PROSITE" id="PS50157"/>
    </source>
</evidence>